<proteinExistence type="predicted"/>
<evidence type="ECO:0000256" key="1">
    <source>
        <dbReference type="SAM" id="MobiDB-lite"/>
    </source>
</evidence>
<feature type="transmembrane region" description="Helical" evidence="2">
    <location>
        <begin position="411"/>
        <end position="433"/>
    </location>
</feature>
<feature type="transmembrane region" description="Helical" evidence="2">
    <location>
        <begin position="335"/>
        <end position="353"/>
    </location>
</feature>
<gene>
    <name evidence="4" type="ORF">RM540_03855</name>
</gene>
<keyword evidence="2" id="KW-1133">Transmembrane helix</keyword>
<feature type="region of interest" description="Disordered" evidence="1">
    <location>
        <begin position="56"/>
        <end position="75"/>
    </location>
</feature>
<feature type="chain" id="PRO_5045174822" evidence="3">
    <location>
        <begin position="22"/>
        <end position="588"/>
    </location>
</feature>
<feature type="transmembrane region" description="Helical" evidence="2">
    <location>
        <begin position="496"/>
        <end position="515"/>
    </location>
</feature>
<dbReference type="InterPro" id="IPR031566">
    <property type="entry name" value="CitMHS_2"/>
</dbReference>
<dbReference type="RefSeq" id="WP_311662209.1">
    <property type="nucleotide sequence ID" value="NZ_JAVRHT010000005.1"/>
</dbReference>
<keyword evidence="2" id="KW-0812">Transmembrane</keyword>
<feature type="transmembrane region" description="Helical" evidence="2">
    <location>
        <begin position="143"/>
        <end position="162"/>
    </location>
</feature>
<feature type="transmembrane region" description="Helical" evidence="2">
    <location>
        <begin position="83"/>
        <end position="103"/>
    </location>
</feature>
<evidence type="ECO:0000313" key="5">
    <source>
        <dbReference type="Proteomes" id="UP001267426"/>
    </source>
</evidence>
<feature type="transmembrane region" description="Helical" evidence="2">
    <location>
        <begin position="536"/>
        <end position="559"/>
    </location>
</feature>
<organism evidence="4 5">
    <name type="scientific">Rubrivirga litoralis</name>
    <dbReference type="NCBI Taxonomy" id="3075598"/>
    <lineage>
        <taxon>Bacteria</taxon>
        <taxon>Pseudomonadati</taxon>
        <taxon>Rhodothermota</taxon>
        <taxon>Rhodothermia</taxon>
        <taxon>Rhodothermales</taxon>
        <taxon>Rubricoccaceae</taxon>
        <taxon>Rubrivirga</taxon>
    </lineage>
</organism>
<keyword evidence="5" id="KW-1185">Reference proteome</keyword>
<dbReference type="EMBL" id="JAVRHT010000005">
    <property type="protein sequence ID" value="MDT0630873.1"/>
    <property type="molecule type" value="Genomic_DNA"/>
</dbReference>
<name>A0ABU3BNN3_9BACT</name>
<evidence type="ECO:0000256" key="2">
    <source>
        <dbReference type="SAM" id="Phobius"/>
    </source>
</evidence>
<keyword evidence="2" id="KW-0472">Membrane</keyword>
<dbReference type="Proteomes" id="UP001267426">
    <property type="component" value="Unassembled WGS sequence"/>
</dbReference>
<feature type="transmembrane region" description="Helical" evidence="2">
    <location>
        <begin position="210"/>
        <end position="231"/>
    </location>
</feature>
<comment type="caution">
    <text evidence="4">The sequence shown here is derived from an EMBL/GenBank/DDBJ whole genome shotgun (WGS) entry which is preliminary data.</text>
</comment>
<evidence type="ECO:0000313" key="4">
    <source>
        <dbReference type="EMBL" id="MDT0630873.1"/>
    </source>
</evidence>
<feature type="transmembrane region" description="Helical" evidence="2">
    <location>
        <begin position="115"/>
        <end position="137"/>
    </location>
</feature>
<accession>A0ABU3BNN3</accession>
<keyword evidence="3" id="KW-0732">Signal</keyword>
<feature type="compositionally biased region" description="Basic and acidic residues" evidence="1">
    <location>
        <begin position="66"/>
        <end position="75"/>
    </location>
</feature>
<feature type="transmembrane region" description="Helical" evidence="2">
    <location>
        <begin position="251"/>
        <end position="270"/>
    </location>
</feature>
<dbReference type="Pfam" id="PF16980">
    <property type="entry name" value="CitMHS_2"/>
    <property type="match status" value="2"/>
</dbReference>
<evidence type="ECO:0000256" key="3">
    <source>
        <dbReference type="SAM" id="SignalP"/>
    </source>
</evidence>
<protein>
    <submittedName>
        <fullName evidence="4">Sodium:proton antiporter</fullName>
    </submittedName>
</protein>
<feature type="transmembrane region" description="Helical" evidence="2">
    <location>
        <begin position="373"/>
        <end position="390"/>
    </location>
</feature>
<feature type="signal peptide" evidence="3">
    <location>
        <begin position="1"/>
        <end position="21"/>
    </location>
</feature>
<reference evidence="4 5" key="1">
    <citation type="submission" date="2023-09" db="EMBL/GenBank/DDBJ databases">
        <authorList>
            <person name="Rey-Velasco X."/>
        </authorList>
    </citation>
    <scope>NUCLEOTIDE SEQUENCE [LARGE SCALE GENOMIC DNA]</scope>
    <source>
        <strain evidence="4 5">F394</strain>
    </source>
</reference>
<sequence length="588" mass="63156">MVRPAALLALFLLLFAPPALAQTDADIDAPPSVEALDIDDDAAAIERRGEIADERLGDGEGLGADHGGDDEHADDGHGAAPPVWLVIPFVVLLLMIATGPLFYAHFWHHNYPKIAIALGLITAAYYLLVMGDGIPILHAAEEYFAFIALLGSLYVASGCILIKTDFAGTPKANTILLLVGGVLANFIGTTGASMLLIRPYMRLNAGRLKAYHIIFFIFIVSNVGGALTPIGDPPLFLGFLRGVPFFWTVAHVWYIWLPTILAIAAVFYVVDGRNKEGSLREGAEQVGIDVDPGEVPGGAAVPEARGVQDVADVRTPGEAVLPVDRKRPFYHDIAIEGKVGFAWLAVVIAAVFIDPKVIPAIEGTIIDLHHFGLPFGIREVIMGAVAFLAYRTANKDILKGNDFNFEPIKEVGFLFIGIFLTMQPALTLIGAFASENASALGVSSFYFGTGVLSGVLDNAPTYVSFLSAAMGKFGMDVNIPEMVRDFAVHPGDPTGFYLQAISVASVFWGALTYIGNGPNFMVKAIAESSGVDTPSFVAYMVKYSIPILVPIYIVVWLVFFSGWVLPHPDDVQHTVEAVFRSSGLLLHF</sequence>